<name>A0A6A5Y7K7_9PLEO</name>
<evidence type="ECO:0000313" key="2">
    <source>
        <dbReference type="EMBL" id="KAF2020987.1"/>
    </source>
</evidence>
<dbReference type="OrthoDB" id="4062651at2759"/>
<gene>
    <name evidence="2" type="ORF">BU24DRAFT_416667</name>
</gene>
<keyword evidence="3" id="KW-1185">Reference proteome</keyword>
<dbReference type="RefSeq" id="XP_033389326.1">
    <property type="nucleotide sequence ID" value="XM_033526514.1"/>
</dbReference>
<dbReference type="EMBL" id="ML978066">
    <property type="protein sequence ID" value="KAF2020987.1"/>
    <property type="molecule type" value="Genomic_DNA"/>
</dbReference>
<dbReference type="Gene3D" id="1.10.510.10">
    <property type="entry name" value="Transferase(Phosphotransferase) domain 1"/>
    <property type="match status" value="1"/>
</dbReference>
<accession>A0A6A5Y7K7</accession>
<dbReference type="PROSITE" id="PS50011">
    <property type="entry name" value="PROTEIN_KINASE_DOM"/>
    <property type="match status" value="1"/>
</dbReference>
<evidence type="ECO:0000259" key="1">
    <source>
        <dbReference type="PROSITE" id="PS50011"/>
    </source>
</evidence>
<proteinExistence type="predicted"/>
<dbReference type="Proteomes" id="UP000799778">
    <property type="component" value="Unassembled WGS sequence"/>
</dbReference>
<dbReference type="AlphaFoldDB" id="A0A6A5Y7K7"/>
<dbReference type="Pfam" id="PF00069">
    <property type="entry name" value="Pkinase"/>
    <property type="match status" value="1"/>
</dbReference>
<organism evidence="2 3">
    <name type="scientific">Aaosphaeria arxii CBS 175.79</name>
    <dbReference type="NCBI Taxonomy" id="1450172"/>
    <lineage>
        <taxon>Eukaryota</taxon>
        <taxon>Fungi</taxon>
        <taxon>Dikarya</taxon>
        <taxon>Ascomycota</taxon>
        <taxon>Pezizomycotina</taxon>
        <taxon>Dothideomycetes</taxon>
        <taxon>Pleosporomycetidae</taxon>
        <taxon>Pleosporales</taxon>
        <taxon>Pleosporales incertae sedis</taxon>
        <taxon>Aaosphaeria</taxon>
    </lineage>
</organism>
<dbReference type="InterPro" id="IPR000719">
    <property type="entry name" value="Prot_kinase_dom"/>
</dbReference>
<dbReference type="GO" id="GO:0005524">
    <property type="term" value="F:ATP binding"/>
    <property type="evidence" value="ECO:0007669"/>
    <property type="project" value="InterPro"/>
</dbReference>
<dbReference type="SUPFAM" id="SSF56112">
    <property type="entry name" value="Protein kinase-like (PK-like)"/>
    <property type="match status" value="1"/>
</dbReference>
<evidence type="ECO:0000313" key="3">
    <source>
        <dbReference type="Proteomes" id="UP000799778"/>
    </source>
</evidence>
<dbReference type="GO" id="GO:0004672">
    <property type="term" value="F:protein kinase activity"/>
    <property type="evidence" value="ECO:0007669"/>
    <property type="project" value="InterPro"/>
</dbReference>
<dbReference type="GeneID" id="54283911"/>
<feature type="domain" description="Protein kinase" evidence="1">
    <location>
        <begin position="151"/>
        <end position="364"/>
    </location>
</feature>
<protein>
    <recommendedName>
        <fullName evidence="1">Protein kinase domain-containing protein</fullName>
    </recommendedName>
</protein>
<reference evidence="2" key="1">
    <citation type="journal article" date="2020" name="Stud. Mycol.">
        <title>101 Dothideomycetes genomes: a test case for predicting lifestyles and emergence of pathogens.</title>
        <authorList>
            <person name="Haridas S."/>
            <person name="Albert R."/>
            <person name="Binder M."/>
            <person name="Bloem J."/>
            <person name="Labutti K."/>
            <person name="Salamov A."/>
            <person name="Andreopoulos B."/>
            <person name="Baker S."/>
            <person name="Barry K."/>
            <person name="Bills G."/>
            <person name="Bluhm B."/>
            <person name="Cannon C."/>
            <person name="Castanera R."/>
            <person name="Culley D."/>
            <person name="Daum C."/>
            <person name="Ezra D."/>
            <person name="Gonzalez J."/>
            <person name="Henrissat B."/>
            <person name="Kuo A."/>
            <person name="Liang C."/>
            <person name="Lipzen A."/>
            <person name="Lutzoni F."/>
            <person name="Magnuson J."/>
            <person name="Mondo S."/>
            <person name="Nolan M."/>
            <person name="Ohm R."/>
            <person name="Pangilinan J."/>
            <person name="Park H.-J."/>
            <person name="Ramirez L."/>
            <person name="Alfaro M."/>
            <person name="Sun H."/>
            <person name="Tritt A."/>
            <person name="Yoshinaga Y."/>
            <person name="Zwiers L.-H."/>
            <person name="Turgeon B."/>
            <person name="Goodwin S."/>
            <person name="Spatafora J."/>
            <person name="Crous P."/>
            <person name="Grigoriev I."/>
        </authorList>
    </citation>
    <scope>NUCLEOTIDE SEQUENCE</scope>
    <source>
        <strain evidence="2">CBS 175.79</strain>
    </source>
</reference>
<dbReference type="InterPro" id="IPR011009">
    <property type="entry name" value="Kinase-like_dom_sf"/>
</dbReference>
<sequence>MAPNTPPPPPPPPYEIGATWSSSLTTDVQLNVRVRAHHFRITLLTAHFSSHPAILQSYLRHVELSDPEYIPPPSEEDDFPSDPLDAFYDWAVAPFTSLFHAIPPLEKGRTYTLRDCLFPPESAYTLRVEGDEVVPAPYDAGGSRPVGVLLPASSPPLRDMSTVRVYRPEDVRVRLGEDAVAVPTYPRKVYVKPGCEDESEGEGEEVLCFFKQMLAGDVSTTVTELATYAKMRAAGLGDDVRVSRLVGVVEDEGTGRVVGLLLGYVECGNRTLVCAASDGKGGALREKWAGQVRRSVEELHARGIVWGDAKPENVLVDENDDAWLIDFGGGYTSGWVDKELVNTQEGDLQGLQRIEEFLTGLSKE</sequence>